<evidence type="ECO:0000313" key="9">
    <source>
        <dbReference type="EMBL" id="SNB66097.1"/>
    </source>
</evidence>
<dbReference type="Proteomes" id="UP000198418">
    <property type="component" value="Unassembled WGS sequence"/>
</dbReference>
<accession>A0A212R285</accession>
<comment type="subcellular location">
    <subcellularLocation>
        <location evidence="1">Cell membrane</location>
        <topology evidence="1">Multi-pass membrane protein</topology>
    </subcellularLocation>
</comment>
<keyword evidence="10" id="KW-1185">Reference proteome</keyword>
<evidence type="ECO:0000256" key="3">
    <source>
        <dbReference type="ARBA" id="ARBA00022692"/>
    </source>
</evidence>
<dbReference type="InterPro" id="IPR003838">
    <property type="entry name" value="ABC3_permease_C"/>
</dbReference>
<keyword evidence="5 6" id="KW-0472">Membrane</keyword>
<reference evidence="10" key="1">
    <citation type="submission" date="2017-06" db="EMBL/GenBank/DDBJ databases">
        <authorList>
            <person name="Varghese N."/>
            <person name="Submissions S."/>
        </authorList>
    </citation>
    <scope>NUCLEOTIDE SEQUENCE [LARGE SCALE GENOMIC DNA]</scope>
    <source>
        <strain evidence="10">DSM 137</strain>
    </source>
</reference>
<feature type="domain" description="ABC3 transporter permease C-terminal" evidence="7">
    <location>
        <begin position="248"/>
        <end position="366"/>
    </location>
</feature>
<dbReference type="AlphaFoldDB" id="A0A212R285"/>
<keyword evidence="3 6" id="KW-0812">Transmembrane</keyword>
<feature type="transmembrane region" description="Helical" evidence="6">
    <location>
        <begin position="741"/>
        <end position="769"/>
    </location>
</feature>
<feature type="transmembrane region" description="Helical" evidence="6">
    <location>
        <begin position="289"/>
        <end position="313"/>
    </location>
</feature>
<sequence length="826" mass="87494">MRQVFWTLSTLLSHWRRRPGNFAALFVGLAIATALWSGVQALNAQARKSYDQAASVFSSGGAQSLTPASGATVPQDAYIKLRRAGWKVSPALEAAVLIHGAPYQLIGVEPLTLPRGGQLGGQIAARAEGGDFAAFLAPPGQTIAAPDTLRDLGAKEGDRVALDTGKILPPLRSSALAPPGALTVDIGVAQTLLDRPGQVSRLMLLKKPDAGTPPLASVVGEALRLPPPGEEEADLKRLTESFHLNLTAFGLLAFLVGLFIVHAAFGLAFEQRLPMVRTLRAVGASTRTLGAALFAEVALLALVAGGCGVIGGFELASALLPNVAASLDALYGARVAGRLALDPVWLLSGLGIALAGALAAAAGGLVKTLRLPILAAAQPFAWREAQRRFLRRRAILALLAFGAALAAYGFGDSLYSGFAVLAGLLIGAALLLPVLLSAALRLGERFAHAPLPNWFWADSRQQLPGLSLALTALLLAFATNVGVGGMVEGFRQTFAHWLDERLAAEVYFEAAGEPQARRIEDWLKRQPEVQALLPGASASVRLSGWPTGVIGMAADATYRDHFPMLDQTPDAWDAMKRGDSALISEQLWRRLKLGLGSSLDLPTARGMWRVQVVGVFPDYGNPKGQVRVDIDALSAHWPEAPRVSYGVRVAPAEAPRLIAALQARFGQDIARIADQAAIRKISTRIFEHTFAVTTALNTLTLVVSAIALLASLTTLADMRLAQVAPVWASGVSRRRLAQLEFLRIVALTAATAIVAVPLGLALAWCLVAVVNVQAFGWRLPYEMFPAQWASVLALALLTAAVAAIAPILRFVRTTPAQLARIFANER</sequence>
<evidence type="ECO:0000256" key="1">
    <source>
        <dbReference type="ARBA" id="ARBA00004651"/>
    </source>
</evidence>
<feature type="domain" description="MacB-like periplasmic core" evidence="8">
    <location>
        <begin position="468"/>
        <end position="655"/>
    </location>
</feature>
<evidence type="ECO:0000256" key="5">
    <source>
        <dbReference type="ARBA" id="ARBA00023136"/>
    </source>
</evidence>
<evidence type="ECO:0000256" key="6">
    <source>
        <dbReference type="SAM" id="Phobius"/>
    </source>
</evidence>
<feature type="domain" description="ABC3 transporter permease C-terminal" evidence="7">
    <location>
        <begin position="697"/>
        <end position="815"/>
    </location>
</feature>
<evidence type="ECO:0000256" key="4">
    <source>
        <dbReference type="ARBA" id="ARBA00022989"/>
    </source>
</evidence>
<organism evidence="9 10">
    <name type="scientific">Rhodoblastus acidophilus</name>
    <name type="common">Rhodopseudomonas acidophila</name>
    <dbReference type="NCBI Taxonomy" id="1074"/>
    <lineage>
        <taxon>Bacteria</taxon>
        <taxon>Pseudomonadati</taxon>
        <taxon>Pseudomonadota</taxon>
        <taxon>Alphaproteobacteria</taxon>
        <taxon>Hyphomicrobiales</taxon>
        <taxon>Rhodoblastaceae</taxon>
        <taxon>Rhodoblastus</taxon>
    </lineage>
</organism>
<dbReference type="InterPro" id="IPR038766">
    <property type="entry name" value="Membrane_comp_ABC_pdt"/>
</dbReference>
<dbReference type="Pfam" id="PF02687">
    <property type="entry name" value="FtsX"/>
    <property type="match status" value="2"/>
</dbReference>
<feature type="transmembrane region" description="Helical" evidence="6">
    <location>
        <begin position="394"/>
        <end position="411"/>
    </location>
</feature>
<feature type="transmembrane region" description="Helical" evidence="6">
    <location>
        <begin position="344"/>
        <end position="366"/>
    </location>
</feature>
<name>A0A212R285_RHOAC</name>
<keyword evidence="2" id="KW-1003">Cell membrane</keyword>
<feature type="transmembrane region" description="Helical" evidence="6">
    <location>
        <begin position="246"/>
        <end position="269"/>
    </location>
</feature>
<dbReference type="PANTHER" id="PTHR30287:SF2">
    <property type="entry name" value="BLL1001 PROTEIN"/>
    <property type="match status" value="1"/>
</dbReference>
<dbReference type="RefSeq" id="WP_088519893.1">
    <property type="nucleotide sequence ID" value="NZ_FYDG01000002.1"/>
</dbReference>
<feature type="transmembrane region" description="Helical" evidence="6">
    <location>
        <begin position="417"/>
        <end position="442"/>
    </location>
</feature>
<proteinExistence type="predicted"/>
<feature type="transmembrane region" description="Helical" evidence="6">
    <location>
        <begin position="690"/>
        <end position="712"/>
    </location>
</feature>
<dbReference type="EMBL" id="FYDG01000002">
    <property type="protein sequence ID" value="SNB66097.1"/>
    <property type="molecule type" value="Genomic_DNA"/>
</dbReference>
<keyword evidence="4 6" id="KW-1133">Transmembrane helix</keyword>
<evidence type="ECO:0000313" key="10">
    <source>
        <dbReference type="Proteomes" id="UP000198418"/>
    </source>
</evidence>
<dbReference type="Pfam" id="PF12704">
    <property type="entry name" value="MacB_PCD"/>
    <property type="match status" value="1"/>
</dbReference>
<feature type="transmembrane region" description="Helical" evidence="6">
    <location>
        <begin position="789"/>
        <end position="811"/>
    </location>
</feature>
<dbReference type="GO" id="GO:0005886">
    <property type="term" value="C:plasma membrane"/>
    <property type="evidence" value="ECO:0007669"/>
    <property type="project" value="UniProtKB-SubCell"/>
</dbReference>
<evidence type="ECO:0000259" key="7">
    <source>
        <dbReference type="Pfam" id="PF02687"/>
    </source>
</evidence>
<dbReference type="PANTHER" id="PTHR30287">
    <property type="entry name" value="MEMBRANE COMPONENT OF PREDICTED ABC SUPERFAMILY METABOLITE UPTAKE TRANSPORTER"/>
    <property type="match status" value="1"/>
</dbReference>
<protein>
    <submittedName>
        <fullName evidence="9">Putative ABC transport system permease protein</fullName>
    </submittedName>
</protein>
<dbReference type="InterPro" id="IPR025857">
    <property type="entry name" value="MacB_PCD"/>
</dbReference>
<dbReference type="OrthoDB" id="343744at2"/>
<gene>
    <name evidence="9" type="ORF">SAMN06265338_102386</name>
</gene>
<feature type="transmembrane region" description="Helical" evidence="6">
    <location>
        <begin position="463"/>
        <end position="483"/>
    </location>
</feature>
<evidence type="ECO:0000256" key="2">
    <source>
        <dbReference type="ARBA" id="ARBA00022475"/>
    </source>
</evidence>
<evidence type="ECO:0000259" key="8">
    <source>
        <dbReference type="Pfam" id="PF12704"/>
    </source>
</evidence>